<keyword evidence="3" id="KW-1185">Reference proteome</keyword>
<proteinExistence type="predicted"/>
<gene>
    <name evidence="2" type="ORF">NW766_011637</name>
</gene>
<accession>A0A9W8PFL6</accession>
<evidence type="ECO:0000313" key="2">
    <source>
        <dbReference type="EMBL" id="KAJ4004332.1"/>
    </source>
</evidence>
<dbReference type="Proteomes" id="UP001152130">
    <property type="component" value="Unassembled WGS sequence"/>
</dbReference>
<evidence type="ECO:0000313" key="3">
    <source>
        <dbReference type="Proteomes" id="UP001152130"/>
    </source>
</evidence>
<dbReference type="EMBL" id="JAPDHF010000024">
    <property type="protein sequence ID" value="KAJ4004332.1"/>
    <property type="molecule type" value="Genomic_DNA"/>
</dbReference>
<feature type="region of interest" description="Disordered" evidence="1">
    <location>
        <begin position="102"/>
        <end position="191"/>
    </location>
</feature>
<protein>
    <submittedName>
        <fullName evidence="2">Uncharacterized protein</fullName>
    </submittedName>
</protein>
<reference evidence="2" key="1">
    <citation type="submission" date="2022-10" db="EMBL/GenBank/DDBJ databases">
        <title>Fusarium specimens isolated from Avocado Roots.</title>
        <authorList>
            <person name="Stajich J."/>
            <person name="Roper C."/>
            <person name="Heimlech-Rivalta G."/>
        </authorList>
    </citation>
    <scope>NUCLEOTIDE SEQUENCE</scope>
    <source>
        <strain evidence="2">CF00143</strain>
    </source>
</reference>
<comment type="caution">
    <text evidence="2">The sequence shown here is derived from an EMBL/GenBank/DDBJ whole genome shotgun (WGS) entry which is preliminary data.</text>
</comment>
<name>A0A9W8PFL6_9HYPO</name>
<dbReference type="AlphaFoldDB" id="A0A9W8PFL6"/>
<evidence type="ECO:0000256" key="1">
    <source>
        <dbReference type="SAM" id="MobiDB-lite"/>
    </source>
</evidence>
<organism evidence="2 3">
    <name type="scientific">Fusarium irregulare</name>
    <dbReference type="NCBI Taxonomy" id="2494466"/>
    <lineage>
        <taxon>Eukaryota</taxon>
        <taxon>Fungi</taxon>
        <taxon>Dikarya</taxon>
        <taxon>Ascomycota</taxon>
        <taxon>Pezizomycotina</taxon>
        <taxon>Sordariomycetes</taxon>
        <taxon>Hypocreomycetidae</taxon>
        <taxon>Hypocreales</taxon>
        <taxon>Nectriaceae</taxon>
        <taxon>Fusarium</taxon>
        <taxon>Fusarium incarnatum-equiseti species complex</taxon>
    </lineage>
</organism>
<feature type="compositionally biased region" description="Polar residues" evidence="1">
    <location>
        <begin position="130"/>
        <end position="145"/>
    </location>
</feature>
<sequence length="191" mass="20501">MAPKPEPIMKAPGFAEQVFDLLGITTLPDPNKSVSLALKALITEVDDFLMLVLSCPFDLARDGNRAAMMDAAIEWVYTVANNIQVGHGGYYDMLERAKAKAGSANDGTDSDETNSEAPQSMTADNGMDNALQSNEASAAHGTNSEDYTEVPANHIADNASSTSKLTDGDNHRTKRRKIILRVGSRNSQVEA</sequence>